<dbReference type="InterPro" id="IPR050789">
    <property type="entry name" value="Diverse_Enzym_Activities"/>
</dbReference>
<dbReference type="InterPro" id="IPR012338">
    <property type="entry name" value="Beta-lactam/transpept-like"/>
</dbReference>
<dbReference type="Pfam" id="PF00144">
    <property type="entry name" value="Beta-lactamase"/>
    <property type="match status" value="1"/>
</dbReference>
<feature type="chain" id="PRO_5046252817" evidence="1">
    <location>
        <begin position="25"/>
        <end position="443"/>
    </location>
</feature>
<keyword evidence="1" id="KW-0732">Signal</keyword>
<dbReference type="PANTHER" id="PTHR43283">
    <property type="entry name" value="BETA-LACTAMASE-RELATED"/>
    <property type="match status" value="1"/>
</dbReference>
<evidence type="ECO:0000256" key="1">
    <source>
        <dbReference type="SAM" id="SignalP"/>
    </source>
</evidence>
<dbReference type="EMBL" id="CP089983">
    <property type="protein sequence ID" value="WXB08308.1"/>
    <property type="molecule type" value="Genomic_DNA"/>
</dbReference>
<organism evidence="3 4">
    <name type="scientific">Pendulispora rubella</name>
    <dbReference type="NCBI Taxonomy" id="2741070"/>
    <lineage>
        <taxon>Bacteria</taxon>
        <taxon>Pseudomonadati</taxon>
        <taxon>Myxococcota</taxon>
        <taxon>Myxococcia</taxon>
        <taxon>Myxococcales</taxon>
        <taxon>Sorangiineae</taxon>
        <taxon>Pendulisporaceae</taxon>
        <taxon>Pendulispora</taxon>
    </lineage>
</organism>
<dbReference type="RefSeq" id="WP_394837983.1">
    <property type="nucleotide sequence ID" value="NZ_CP089929.1"/>
</dbReference>
<feature type="domain" description="Beta-lactamase-related" evidence="2">
    <location>
        <begin position="74"/>
        <end position="315"/>
    </location>
</feature>
<proteinExistence type="predicted"/>
<dbReference type="Proteomes" id="UP001374803">
    <property type="component" value="Chromosome"/>
</dbReference>
<evidence type="ECO:0000313" key="3">
    <source>
        <dbReference type="EMBL" id="WXB08308.1"/>
    </source>
</evidence>
<dbReference type="InterPro" id="IPR001466">
    <property type="entry name" value="Beta-lactam-related"/>
</dbReference>
<reference evidence="3" key="1">
    <citation type="submission" date="2021-12" db="EMBL/GenBank/DDBJ databases">
        <title>Discovery of the Pendulisporaceae a myxobacterial family with distinct sporulation behavior and unique specialized metabolism.</title>
        <authorList>
            <person name="Garcia R."/>
            <person name="Popoff A."/>
            <person name="Bader C.D."/>
            <person name="Loehr J."/>
            <person name="Walesch S."/>
            <person name="Walt C."/>
            <person name="Boldt J."/>
            <person name="Bunk B."/>
            <person name="Haeckl F.J.F.P.J."/>
            <person name="Gunesch A.P."/>
            <person name="Birkelbach J."/>
            <person name="Nuebel U."/>
            <person name="Pietschmann T."/>
            <person name="Bach T."/>
            <person name="Mueller R."/>
        </authorList>
    </citation>
    <scope>NUCLEOTIDE SEQUENCE</scope>
    <source>
        <strain evidence="3">MSr11367</strain>
    </source>
</reference>
<name>A0ABZ2LEK0_9BACT</name>
<protein>
    <submittedName>
        <fullName evidence="3">Beta-lactamase family protein</fullName>
    </submittedName>
</protein>
<evidence type="ECO:0000313" key="4">
    <source>
        <dbReference type="Proteomes" id="UP001374803"/>
    </source>
</evidence>
<sequence length="443" mass="48762">MALLFVPRKVFALVMAGASCLSIASCGGSERHSSNVPGAAVPAERVSRFEAPEPFFPRGEGTELGLDSDALSALIASAQASRSDALILIKEGHVVVERYFGHRPRPIATMSVTKGIVSLAIGALIDEKKIASIDAPLATWFPEWAEGRKASVTLRHVMTHTSGLEHQGPARKLYDQADRLAYARQLPVVEQPGKRVSYNNEAVELLSGIVRIAAGKPLDDYMREKFFTPMGIVDFTWDKDKAGNVQAFADLKLFPRDLAKFGQLMLDGGRWNGQQLVSSTWIAQSTSPARADSEIGLLWWVAYTSLEYVQSAATREAFGQWGFTASSKLAPLDGRIFNNATNYYETATALLTNDEMSSLFRVRGLPDSPKLFDVRRGEPIGFHHDGSNGQFLLVYRPWHIVAVRLHDPGDEPLETLAQYMAEEREHGFSGFPEAVRATVRRGK</sequence>
<dbReference type="SUPFAM" id="SSF56601">
    <property type="entry name" value="beta-lactamase/transpeptidase-like"/>
    <property type="match status" value="1"/>
</dbReference>
<accession>A0ABZ2LEK0</accession>
<evidence type="ECO:0000259" key="2">
    <source>
        <dbReference type="Pfam" id="PF00144"/>
    </source>
</evidence>
<feature type="signal peptide" evidence="1">
    <location>
        <begin position="1"/>
        <end position="24"/>
    </location>
</feature>
<dbReference type="PANTHER" id="PTHR43283:SF7">
    <property type="entry name" value="BETA-LACTAMASE-RELATED DOMAIN-CONTAINING PROTEIN"/>
    <property type="match status" value="1"/>
</dbReference>
<gene>
    <name evidence="3" type="ORF">LVJ94_13815</name>
</gene>
<dbReference type="Gene3D" id="3.40.710.10">
    <property type="entry name" value="DD-peptidase/beta-lactamase superfamily"/>
    <property type="match status" value="1"/>
</dbReference>
<keyword evidence="4" id="KW-1185">Reference proteome</keyword>